<dbReference type="Proteomes" id="UP000194885">
    <property type="component" value="Unassembled WGS sequence"/>
</dbReference>
<comment type="caution">
    <text evidence="1">The sequence shown here is derived from an EMBL/GenBank/DDBJ whole genome shotgun (WGS) entry which is preliminary data.</text>
</comment>
<accession>A0A242BE68</accession>
<reference evidence="1 2" key="1">
    <citation type="submission" date="2017-05" db="EMBL/GenBank/DDBJ databases">
        <title>The Genome Sequence of Enterococcus faecium 7H8_DIV0219.</title>
        <authorList>
            <consortium name="The Broad Institute Genomics Platform"/>
            <consortium name="The Broad Institute Genomic Center for Infectious Diseases"/>
            <person name="Earl A."/>
            <person name="Manson A."/>
            <person name="Schwartman J."/>
            <person name="Gilmore M."/>
            <person name="Abouelleil A."/>
            <person name="Cao P."/>
            <person name="Chapman S."/>
            <person name="Cusick C."/>
            <person name="Shea T."/>
            <person name="Young S."/>
            <person name="Neafsey D."/>
            <person name="Nusbaum C."/>
            <person name="Birren B."/>
        </authorList>
    </citation>
    <scope>NUCLEOTIDE SEQUENCE [LARGE SCALE GENOMIC DNA]</scope>
    <source>
        <strain evidence="1 2">7H8_DIV0219</strain>
    </source>
</reference>
<evidence type="ECO:0000313" key="1">
    <source>
        <dbReference type="EMBL" id="OTN93648.1"/>
    </source>
</evidence>
<proteinExistence type="predicted"/>
<gene>
    <name evidence="1" type="ORF">A5810_001524</name>
</gene>
<dbReference type="EMBL" id="NGKW01000003">
    <property type="protein sequence ID" value="OTN93648.1"/>
    <property type="molecule type" value="Genomic_DNA"/>
</dbReference>
<organism evidence="1 2">
    <name type="scientific">Enterococcus faecium</name>
    <name type="common">Streptococcus faecium</name>
    <dbReference type="NCBI Taxonomy" id="1352"/>
    <lineage>
        <taxon>Bacteria</taxon>
        <taxon>Bacillati</taxon>
        <taxon>Bacillota</taxon>
        <taxon>Bacilli</taxon>
        <taxon>Lactobacillales</taxon>
        <taxon>Enterococcaceae</taxon>
        <taxon>Enterococcus</taxon>
    </lineage>
</organism>
<sequence>MKTFFYWMLVFPLRVLLKAWLITWKLVLQLTILLR</sequence>
<dbReference type="AlphaFoldDB" id="A0A242BE68"/>
<name>A0A242BE68_ENTFC</name>
<protein>
    <submittedName>
        <fullName evidence="1">Uncharacterized protein</fullName>
    </submittedName>
</protein>
<evidence type="ECO:0000313" key="2">
    <source>
        <dbReference type="Proteomes" id="UP000194885"/>
    </source>
</evidence>